<dbReference type="CDD" id="cd08236">
    <property type="entry name" value="sugar_DH"/>
    <property type="match status" value="1"/>
</dbReference>
<dbReference type="Proteomes" id="UP000017052">
    <property type="component" value="Unassembled WGS sequence"/>
</dbReference>
<protein>
    <submittedName>
        <fullName evidence="5">Alcohol dehydrogenase, catalytic domain protein, GroES-like family</fullName>
    </submittedName>
</protein>
<gene>
    <name evidence="5" type="ORF">HMPREF0682_1839</name>
</gene>
<keyword evidence="6" id="KW-1185">Reference proteome</keyword>
<dbReference type="AlphaFoldDB" id="U2QWE5"/>
<dbReference type="InterPro" id="IPR011032">
    <property type="entry name" value="GroES-like_sf"/>
</dbReference>
<dbReference type="Gene3D" id="3.90.180.10">
    <property type="entry name" value="Medium-chain alcohol dehydrogenases, catalytic domain"/>
    <property type="match status" value="1"/>
</dbReference>
<dbReference type="GO" id="GO:0016491">
    <property type="term" value="F:oxidoreductase activity"/>
    <property type="evidence" value="ECO:0007669"/>
    <property type="project" value="UniProtKB-KW"/>
</dbReference>
<evidence type="ECO:0000256" key="1">
    <source>
        <dbReference type="ARBA" id="ARBA00001947"/>
    </source>
</evidence>
<evidence type="ECO:0000256" key="2">
    <source>
        <dbReference type="ARBA" id="ARBA00023002"/>
    </source>
</evidence>
<dbReference type="Gene3D" id="3.40.50.720">
    <property type="entry name" value="NAD(P)-binding Rossmann-like Domain"/>
    <property type="match status" value="1"/>
</dbReference>
<proteinExistence type="predicted"/>
<comment type="cofactor">
    <cofactor evidence="1">
        <name>Zn(2+)</name>
        <dbReference type="ChEBI" id="CHEBI:29105"/>
    </cofactor>
</comment>
<dbReference type="EMBL" id="ACVN02000071">
    <property type="protein sequence ID" value="ERK60866.1"/>
    <property type="molecule type" value="Genomic_DNA"/>
</dbReference>
<dbReference type="InterPro" id="IPR036291">
    <property type="entry name" value="NAD(P)-bd_dom_sf"/>
</dbReference>
<dbReference type="InterPro" id="IPR013149">
    <property type="entry name" value="ADH-like_C"/>
</dbReference>
<evidence type="ECO:0000313" key="5">
    <source>
        <dbReference type="EMBL" id="ERK60866.1"/>
    </source>
</evidence>
<evidence type="ECO:0000259" key="4">
    <source>
        <dbReference type="Pfam" id="PF08240"/>
    </source>
</evidence>
<evidence type="ECO:0000313" key="6">
    <source>
        <dbReference type="Proteomes" id="UP000017052"/>
    </source>
</evidence>
<feature type="domain" description="Alcohol dehydrogenase-like C-terminal" evidence="3">
    <location>
        <begin position="173"/>
        <end position="295"/>
    </location>
</feature>
<keyword evidence="2" id="KW-0560">Oxidoreductase</keyword>
<reference evidence="5" key="1">
    <citation type="submission" date="2013-08" db="EMBL/GenBank/DDBJ databases">
        <authorList>
            <person name="Durkin A.S."/>
            <person name="Haft D.R."/>
            <person name="McCorrison J."/>
            <person name="Torralba M."/>
            <person name="Gillis M."/>
            <person name="Haft D.H."/>
            <person name="Methe B."/>
            <person name="Sutton G."/>
            <person name="Nelson K.E."/>
        </authorList>
    </citation>
    <scope>NUCLEOTIDE SEQUENCE [LARGE SCALE GENOMIC DNA]</scope>
    <source>
        <strain evidence="5">F0233</strain>
    </source>
</reference>
<comment type="caution">
    <text evidence="5">The sequence shown here is derived from an EMBL/GenBank/DDBJ whole genome shotgun (WGS) entry which is preliminary data.</text>
</comment>
<feature type="domain" description="Alcohol dehydrogenase-like N-terminal" evidence="4">
    <location>
        <begin position="27"/>
        <end position="132"/>
    </location>
</feature>
<organism evidence="5 6">
    <name type="scientific">Propionibacterium acidifaciens F0233</name>
    <dbReference type="NCBI Taxonomy" id="553198"/>
    <lineage>
        <taxon>Bacteria</taxon>
        <taxon>Bacillati</taxon>
        <taxon>Actinomycetota</taxon>
        <taxon>Actinomycetes</taxon>
        <taxon>Propionibacteriales</taxon>
        <taxon>Propionibacteriaceae</taxon>
        <taxon>Propionibacterium</taxon>
    </lineage>
</organism>
<dbReference type="PANTHER" id="PTHR43401:SF2">
    <property type="entry name" value="L-THREONINE 3-DEHYDROGENASE"/>
    <property type="match status" value="1"/>
</dbReference>
<dbReference type="SUPFAM" id="SSF50129">
    <property type="entry name" value="GroES-like"/>
    <property type="match status" value="1"/>
</dbReference>
<dbReference type="GeneID" id="95359490"/>
<dbReference type="Pfam" id="PF08240">
    <property type="entry name" value="ADH_N"/>
    <property type="match status" value="1"/>
</dbReference>
<dbReference type="InterPro" id="IPR013154">
    <property type="entry name" value="ADH-like_N"/>
</dbReference>
<accession>U2QWE5</accession>
<dbReference type="InterPro" id="IPR050129">
    <property type="entry name" value="Zn_alcohol_dh"/>
</dbReference>
<dbReference type="SUPFAM" id="SSF51735">
    <property type="entry name" value="NAD(P)-binding Rossmann-fold domains"/>
    <property type="match status" value="1"/>
</dbReference>
<dbReference type="Pfam" id="PF00107">
    <property type="entry name" value="ADH_zinc_N"/>
    <property type="match status" value="1"/>
</dbReference>
<evidence type="ECO:0000259" key="3">
    <source>
        <dbReference type="Pfam" id="PF00107"/>
    </source>
</evidence>
<dbReference type="RefSeq" id="WP_021796684.1">
    <property type="nucleotide sequence ID" value="NZ_ACVN02000071.1"/>
</dbReference>
<name>U2QWE5_9ACTN</name>
<sequence length="351" mass="36527">MTAAMTSIAVTGAESLTAVEAPVPAPGPGQALVRVAYCGICGSDVPRYFDGAVHAFPQVLGHEFSGAVAATGPGCSTPVGTRVAVAPHIPCGRCGQCRDANPTLCENHSFIGSRGPGAMAQYVLAPAENLVPAGVLSLRSAALVEPLTVALHAVDQADAGSGMRAVVLGSGVIGLMTVLSLRDRGVDDDITVVDINPWVLDVARTMGASRTINSAEQDVAEALSGEPAPELVIETAGAAATIRQAPRLAAGRGRIVHVGKPTRPFEMDVDAFEQILRKELTVRGSWLSYSSPFPGREWTDAVRVLANAPAPPESIVTHEFGLDEAAAGFEVMRETGAERLKVMFRVFGEDV</sequence>
<dbReference type="PANTHER" id="PTHR43401">
    <property type="entry name" value="L-THREONINE 3-DEHYDROGENASE"/>
    <property type="match status" value="1"/>
</dbReference>